<reference evidence="4" key="1">
    <citation type="submission" date="2016-10" db="EMBL/GenBank/DDBJ databases">
        <authorList>
            <person name="Varghese N."/>
            <person name="Submissions S."/>
        </authorList>
    </citation>
    <scope>NUCLEOTIDE SEQUENCE [LARGE SCALE GENOMIC DNA]</scope>
    <source>
        <strain evidence="4">CGMCC 1.10118</strain>
    </source>
</reference>
<evidence type="ECO:0000313" key="4">
    <source>
        <dbReference type="Proteomes" id="UP000199170"/>
    </source>
</evidence>
<evidence type="ECO:0000313" key="3">
    <source>
        <dbReference type="EMBL" id="SDY01388.1"/>
    </source>
</evidence>
<dbReference type="PANTHER" id="PTHR46268">
    <property type="entry name" value="STRESS RESPONSE PROTEIN NHAX"/>
    <property type="match status" value="1"/>
</dbReference>
<dbReference type="STRING" id="660517.SAMN04487946_105113"/>
<evidence type="ECO:0000256" key="1">
    <source>
        <dbReference type="ARBA" id="ARBA00008791"/>
    </source>
</evidence>
<dbReference type="CDD" id="cd00293">
    <property type="entry name" value="USP-like"/>
    <property type="match status" value="1"/>
</dbReference>
<feature type="domain" description="UspA" evidence="2">
    <location>
        <begin position="1"/>
        <end position="139"/>
    </location>
</feature>
<dbReference type="PRINTS" id="PR01438">
    <property type="entry name" value="UNVRSLSTRESS"/>
</dbReference>
<sequence>MVSRLLVPMDDSEMAENALEYALDVHGDADVTVLTVVGEPSQLMGEATAVAMADDPRAKAAELAAPVLERAQEIADARGRSIDTVVGLGHPAREIINRADEYDTVVLGSHGGTIAERLVVGNVAKTVFNRSPVPVTVVR</sequence>
<dbReference type="AlphaFoldDB" id="A0A1H3GFG3"/>
<dbReference type="InterPro" id="IPR014729">
    <property type="entry name" value="Rossmann-like_a/b/a_fold"/>
</dbReference>
<dbReference type="OrthoDB" id="105697at2157"/>
<comment type="similarity">
    <text evidence="1">Belongs to the universal stress protein A family.</text>
</comment>
<dbReference type="EMBL" id="FNPB01000005">
    <property type="protein sequence ID" value="SDY01388.1"/>
    <property type="molecule type" value="Genomic_DNA"/>
</dbReference>
<organism evidence="3 4">
    <name type="scientific">Halobellus clavatus</name>
    <dbReference type="NCBI Taxonomy" id="660517"/>
    <lineage>
        <taxon>Archaea</taxon>
        <taxon>Methanobacteriati</taxon>
        <taxon>Methanobacteriota</taxon>
        <taxon>Stenosarchaea group</taxon>
        <taxon>Halobacteria</taxon>
        <taxon>Halobacteriales</taxon>
        <taxon>Haloferacaceae</taxon>
        <taxon>Halobellus</taxon>
    </lineage>
</organism>
<gene>
    <name evidence="3" type="ORF">SAMN04487946_105113</name>
</gene>
<dbReference type="Gene3D" id="3.40.50.620">
    <property type="entry name" value="HUPs"/>
    <property type="match status" value="1"/>
</dbReference>
<dbReference type="InterPro" id="IPR006016">
    <property type="entry name" value="UspA"/>
</dbReference>
<accession>A0A1H3GFG3</accession>
<dbReference type="InterPro" id="IPR006015">
    <property type="entry name" value="Universal_stress_UspA"/>
</dbReference>
<dbReference type="Proteomes" id="UP000199170">
    <property type="component" value="Unassembled WGS sequence"/>
</dbReference>
<protein>
    <submittedName>
        <fullName evidence="3">Nucleotide-binding universal stress protein, UspA family</fullName>
    </submittedName>
</protein>
<keyword evidence="4" id="KW-1185">Reference proteome</keyword>
<proteinExistence type="inferred from homology"/>
<dbReference type="PANTHER" id="PTHR46268:SF24">
    <property type="entry name" value="UNIVERSAL STRESS PROTEIN"/>
    <property type="match status" value="1"/>
</dbReference>
<dbReference type="SUPFAM" id="SSF52402">
    <property type="entry name" value="Adenine nucleotide alpha hydrolases-like"/>
    <property type="match status" value="1"/>
</dbReference>
<dbReference type="RefSeq" id="WP_089766941.1">
    <property type="nucleotide sequence ID" value="NZ_FNPB01000005.1"/>
</dbReference>
<dbReference type="Pfam" id="PF00582">
    <property type="entry name" value="Usp"/>
    <property type="match status" value="1"/>
</dbReference>
<name>A0A1H3GFG3_9EURY</name>
<evidence type="ECO:0000259" key="2">
    <source>
        <dbReference type="Pfam" id="PF00582"/>
    </source>
</evidence>